<feature type="domain" description="Glycosyl transferase family 1" evidence="3">
    <location>
        <begin position="197"/>
        <end position="338"/>
    </location>
</feature>
<dbReference type="Pfam" id="PF13579">
    <property type="entry name" value="Glyco_trans_4_4"/>
    <property type="match status" value="1"/>
</dbReference>
<proteinExistence type="predicted"/>
<gene>
    <name evidence="5" type="ORF">ACFPK1_27355</name>
</gene>
<dbReference type="SUPFAM" id="SSF53756">
    <property type="entry name" value="UDP-Glycosyltransferase/glycogen phosphorylase"/>
    <property type="match status" value="1"/>
</dbReference>
<reference evidence="6" key="1">
    <citation type="journal article" date="2019" name="Int. J. Syst. Evol. Microbiol.">
        <title>The Global Catalogue of Microorganisms (GCM) 10K type strain sequencing project: providing services to taxonomists for standard genome sequencing and annotation.</title>
        <authorList>
            <consortium name="The Broad Institute Genomics Platform"/>
            <consortium name="The Broad Institute Genome Sequencing Center for Infectious Disease"/>
            <person name="Wu L."/>
            <person name="Ma J."/>
        </authorList>
    </citation>
    <scope>NUCLEOTIDE SEQUENCE [LARGE SCALE GENOMIC DNA]</scope>
    <source>
        <strain evidence="6">XZYJ18</strain>
    </source>
</reference>
<keyword evidence="6" id="KW-1185">Reference proteome</keyword>
<name>A0ABV9ZND2_9PSEU</name>
<accession>A0ABV9ZND2</accession>
<dbReference type="Gene3D" id="3.40.50.2000">
    <property type="entry name" value="Glycogen Phosphorylase B"/>
    <property type="match status" value="2"/>
</dbReference>
<evidence type="ECO:0000259" key="4">
    <source>
        <dbReference type="Pfam" id="PF13579"/>
    </source>
</evidence>
<evidence type="ECO:0000313" key="5">
    <source>
        <dbReference type="EMBL" id="MFC5141981.1"/>
    </source>
</evidence>
<comment type="caution">
    <text evidence="5">The sequence shown here is derived from an EMBL/GenBank/DDBJ whole genome shotgun (WGS) entry which is preliminary data.</text>
</comment>
<dbReference type="InterPro" id="IPR028098">
    <property type="entry name" value="Glyco_trans_4-like_N"/>
</dbReference>
<evidence type="ECO:0000259" key="3">
    <source>
        <dbReference type="Pfam" id="PF00534"/>
    </source>
</evidence>
<protein>
    <submittedName>
        <fullName evidence="5">Glycosyltransferase</fullName>
        <ecNumber evidence="5">2.4.-.-</ecNumber>
    </submittedName>
</protein>
<dbReference type="EC" id="2.4.-.-" evidence="5"/>
<dbReference type="PANTHER" id="PTHR12526">
    <property type="entry name" value="GLYCOSYLTRANSFERASE"/>
    <property type="match status" value="1"/>
</dbReference>
<dbReference type="Pfam" id="PF00534">
    <property type="entry name" value="Glycos_transf_1"/>
    <property type="match status" value="1"/>
</dbReference>
<keyword evidence="2 5" id="KW-0808">Transferase</keyword>
<evidence type="ECO:0000256" key="1">
    <source>
        <dbReference type="ARBA" id="ARBA00022676"/>
    </source>
</evidence>
<evidence type="ECO:0000256" key="2">
    <source>
        <dbReference type="ARBA" id="ARBA00022679"/>
    </source>
</evidence>
<organism evidence="5 6">
    <name type="scientific">Actinomycetospora rhizophila</name>
    <dbReference type="NCBI Taxonomy" id="1416876"/>
    <lineage>
        <taxon>Bacteria</taxon>
        <taxon>Bacillati</taxon>
        <taxon>Actinomycetota</taxon>
        <taxon>Actinomycetes</taxon>
        <taxon>Pseudonocardiales</taxon>
        <taxon>Pseudonocardiaceae</taxon>
        <taxon>Actinomycetospora</taxon>
    </lineage>
</organism>
<sequence length="381" mass="41668">MVETIVTSTRTRLRLAYFVPPSRHFAGIERVVHEIASGMVERYGDVLDVHVLFASDYDEPLLASTRYVRHVLGVDRLRGLAIALRRRVAAEDVDILVCPQIEASVIAWIATRGLRLPYFVPHLHGNPRLEEADGTRRTRAAFALFRRVVAARSAGVLAVSPSLARYAATELAPTREVAFARNPVRAMGTKLREPSTDDARFHLLCVGRLSRQKGQDILLRALALARADLPPVTLTLVGSGPEEASLQEACTRLGLDDVVEFIGYTSEPEAYFRAADCLVLPSRWEGFGVVLVEALQTGLPLLAADCDFGPADVITDARIGELVAPNDEHALAEGLKRAAARGCDGEGEVFRREAAKSYGPGEAVRSQYDALRRFVPLLPGR</sequence>
<evidence type="ECO:0000313" key="6">
    <source>
        <dbReference type="Proteomes" id="UP001596175"/>
    </source>
</evidence>
<keyword evidence="1 5" id="KW-0328">Glycosyltransferase</keyword>
<feature type="domain" description="Glycosyltransferase subfamily 4-like N-terminal" evidence="4">
    <location>
        <begin position="27"/>
        <end position="180"/>
    </location>
</feature>
<dbReference type="GO" id="GO:0016757">
    <property type="term" value="F:glycosyltransferase activity"/>
    <property type="evidence" value="ECO:0007669"/>
    <property type="project" value="UniProtKB-KW"/>
</dbReference>
<dbReference type="InterPro" id="IPR001296">
    <property type="entry name" value="Glyco_trans_1"/>
</dbReference>
<dbReference type="Proteomes" id="UP001596175">
    <property type="component" value="Unassembled WGS sequence"/>
</dbReference>
<dbReference type="EMBL" id="JBHSKG010000019">
    <property type="protein sequence ID" value="MFC5141981.1"/>
    <property type="molecule type" value="Genomic_DNA"/>
</dbReference>
<dbReference type="RefSeq" id="WP_378024116.1">
    <property type="nucleotide sequence ID" value="NZ_JBHSKG010000019.1"/>
</dbReference>